<organism evidence="1">
    <name type="scientific">Sesamum radiatum</name>
    <name type="common">Black benniseed</name>
    <dbReference type="NCBI Taxonomy" id="300843"/>
    <lineage>
        <taxon>Eukaryota</taxon>
        <taxon>Viridiplantae</taxon>
        <taxon>Streptophyta</taxon>
        <taxon>Embryophyta</taxon>
        <taxon>Tracheophyta</taxon>
        <taxon>Spermatophyta</taxon>
        <taxon>Magnoliopsida</taxon>
        <taxon>eudicotyledons</taxon>
        <taxon>Gunneridae</taxon>
        <taxon>Pentapetalae</taxon>
        <taxon>asterids</taxon>
        <taxon>lamiids</taxon>
        <taxon>Lamiales</taxon>
        <taxon>Pedaliaceae</taxon>
        <taxon>Sesamum</taxon>
    </lineage>
</organism>
<dbReference type="PANTHER" id="PTHR33240">
    <property type="entry name" value="OS08G0508500 PROTEIN"/>
    <property type="match status" value="1"/>
</dbReference>
<gene>
    <name evidence="1" type="ORF">Sradi_5730800</name>
</gene>
<dbReference type="AlphaFoldDB" id="A0AAW2L4Y9"/>
<reference evidence="1" key="1">
    <citation type="submission" date="2020-06" db="EMBL/GenBank/DDBJ databases">
        <authorList>
            <person name="Li T."/>
            <person name="Hu X."/>
            <person name="Zhang T."/>
            <person name="Song X."/>
            <person name="Zhang H."/>
            <person name="Dai N."/>
            <person name="Sheng W."/>
            <person name="Hou X."/>
            <person name="Wei L."/>
        </authorList>
    </citation>
    <scope>NUCLEOTIDE SEQUENCE</scope>
    <source>
        <strain evidence="1">G02</strain>
        <tissue evidence="1">Leaf</tissue>
    </source>
</reference>
<feature type="non-terminal residue" evidence="1">
    <location>
        <position position="133"/>
    </location>
</feature>
<dbReference type="EMBL" id="JACGWJ010000026">
    <property type="protein sequence ID" value="KAL0313315.1"/>
    <property type="molecule type" value="Genomic_DNA"/>
</dbReference>
<proteinExistence type="predicted"/>
<protein>
    <submittedName>
        <fullName evidence="1">Uncharacterized protein</fullName>
    </submittedName>
</protein>
<evidence type="ECO:0000313" key="1">
    <source>
        <dbReference type="EMBL" id="KAL0313315.1"/>
    </source>
</evidence>
<comment type="caution">
    <text evidence="1">The sequence shown here is derived from an EMBL/GenBank/DDBJ whole genome shotgun (WGS) entry which is preliminary data.</text>
</comment>
<name>A0AAW2L4Y9_SESRA</name>
<dbReference type="PANTHER" id="PTHR33240:SF15">
    <property type="entry name" value="GAG-PRO-LIKE PROTEIN"/>
    <property type="match status" value="1"/>
</dbReference>
<sequence>MAGIVGVISGGPASGDLMRARKEAIREAIRLIMSPVAKPWQHNLTISNFWVKKILIDSKISVDVLFHGAFSQMEVDNERLTPVNTSLTSFSGDVVEPLGEVSLPVSLGSYPRRATKFIKFLVVDSHSGYNVYL</sequence>
<reference evidence="1" key="2">
    <citation type="journal article" date="2024" name="Plant">
        <title>Genomic evolution and insights into agronomic trait innovations of Sesamum species.</title>
        <authorList>
            <person name="Miao H."/>
            <person name="Wang L."/>
            <person name="Qu L."/>
            <person name="Liu H."/>
            <person name="Sun Y."/>
            <person name="Le M."/>
            <person name="Wang Q."/>
            <person name="Wei S."/>
            <person name="Zheng Y."/>
            <person name="Lin W."/>
            <person name="Duan Y."/>
            <person name="Cao H."/>
            <person name="Xiong S."/>
            <person name="Wang X."/>
            <person name="Wei L."/>
            <person name="Li C."/>
            <person name="Ma Q."/>
            <person name="Ju M."/>
            <person name="Zhao R."/>
            <person name="Li G."/>
            <person name="Mu C."/>
            <person name="Tian Q."/>
            <person name="Mei H."/>
            <person name="Zhang T."/>
            <person name="Gao T."/>
            <person name="Zhang H."/>
        </authorList>
    </citation>
    <scope>NUCLEOTIDE SEQUENCE</scope>
    <source>
        <tissue evidence="1">Leaf</tissue>
    </source>
</reference>
<accession>A0AAW2L4Y9</accession>